<feature type="transmembrane region" description="Helical" evidence="2">
    <location>
        <begin position="224"/>
        <end position="243"/>
    </location>
</feature>
<feature type="transmembrane region" description="Helical" evidence="2">
    <location>
        <begin position="154"/>
        <end position="174"/>
    </location>
</feature>
<accession>A0A1Y2DX07</accession>
<feature type="transmembrane region" description="Helical" evidence="2">
    <location>
        <begin position="123"/>
        <end position="148"/>
    </location>
</feature>
<evidence type="ECO:0000313" key="3">
    <source>
        <dbReference type="EMBL" id="ORY63666.1"/>
    </source>
</evidence>
<dbReference type="AlphaFoldDB" id="A0A1Y2DX07"/>
<dbReference type="InParanoid" id="A0A1Y2DX07"/>
<dbReference type="Proteomes" id="UP000193467">
    <property type="component" value="Unassembled WGS sequence"/>
</dbReference>
<feature type="compositionally biased region" description="Basic and acidic residues" evidence="1">
    <location>
        <begin position="345"/>
        <end position="354"/>
    </location>
</feature>
<gene>
    <name evidence="3" type="ORF">BCR35DRAFT_355047</name>
</gene>
<keyword evidence="4" id="KW-1185">Reference proteome</keyword>
<evidence type="ECO:0000256" key="1">
    <source>
        <dbReference type="SAM" id="MobiDB-lite"/>
    </source>
</evidence>
<comment type="caution">
    <text evidence="3">The sequence shown here is derived from an EMBL/GenBank/DDBJ whole genome shotgun (WGS) entry which is preliminary data.</text>
</comment>
<organism evidence="3 4">
    <name type="scientific">Leucosporidium creatinivorum</name>
    <dbReference type="NCBI Taxonomy" id="106004"/>
    <lineage>
        <taxon>Eukaryota</taxon>
        <taxon>Fungi</taxon>
        <taxon>Dikarya</taxon>
        <taxon>Basidiomycota</taxon>
        <taxon>Pucciniomycotina</taxon>
        <taxon>Microbotryomycetes</taxon>
        <taxon>Leucosporidiales</taxon>
        <taxon>Leucosporidium</taxon>
    </lineage>
</organism>
<feature type="transmembrane region" description="Helical" evidence="2">
    <location>
        <begin position="91"/>
        <end position="111"/>
    </location>
</feature>
<feature type="transmembrane region" description="Helical" evidence="2">
    <location>
        <begin position="195"/>
        <end position="218"/>
    </location>
</feature>
<evidence type="ECO:0000313" key="4">
    <source>
        <dbReference type="Proteomes" id="UP000193467"/>
    </source>
</evidence>
<feature type="region of interest" description="Disordered" evidence="1">
    <location>
        <begin position="327"/>
        <end position="354"/>
    </location>
</feature>
<proteinExistence type="predicted"/>
<keyword evidence="2" id="KW-1133">Transmembrane helix</keyword>
<name>A0A1Y2DX07_9BASI</name>
<feature type="transmembrane region" description="Helical" evidence="2">
    <location>
        <begin position="20"/>
        <end position="43"/>
    </location>
</feature>
<keyword evidence="2" id="KW-0812">Transmembrane</keyword>
<dbReference type="OrthoDB" id="3206554at2759"/>
<sequence>MSLSTPPSQSCGGLEPGPRIIGALFGSILLGVVFTLAATYWGSLRRRTEPRSSQLFVTILLLLIATQVVATQGIVYISVIQLGERCTLVQTLFILNLVLSTAVATMCQLWLLHRVFIISRSALAVAGGLLLCLSGLVLGITTLVLMYARADDPVFMLSAFSVYIPTVVFLSAATDLYEAGAFIGFTIRKRRTSKTLVTAQACALPTLFCCVGAVLLVVSPTEAYTIPSSCVPPLYGISILFSLNSREVIQAKADRRPTRYTFSSVPDLNFHDTEPAFSAGAPISNAELQANGSPISASTSSTWAEDRLGDSSGARKIIDYTVEVEERVDRTESIEEEDVPPLDPRLYHQEWAEP</sequence>
<evidence type="ECO:0000256" key="2">
    <source>
        <dbReference type="SAM" id="Phobius"/>
    </source>
</evidence>
<protein>
    <submittedName>
        <fullName evidence="3">Uncharacterized protein</fullName>
    </submittedName>
</protein>
<reference evidence="3 4" key="1">
    <citation type="submission" date="2016-07" db="EMBL/GenBank/DDBJ databases">
        <title>Pervasive Adenine N6-methylation of Active Genes in Fungi.</title>
        <authorList>
            <consortium name="DOE Joint Genome Institute"/>
            <person name="Mondo S.J."/>
            <person name="Dannebaum R.O."/>
            <person name="Kuo R.C."/>
            <person name="Labutti K."/>
            <person name="Haridas S."/>
            <person name="Kuo A."/>
            <person name="Salamov A."/>
            <person name="Ahrendt S.R."/>
            <person name="Lipzen A."/>
            <person name="Sullivan W."/>
            <person name="Andreopoulos W.B."/>
            <person name="Clum A."/>
            <person name="Lindquist E."/>
            <person name="Daum C."/>
            <person name="Ramamoorthy G.K."/>
            <person name="Gryganskyi A."/>
            <person name="Culley D."/>
            <person name="Magnuson J.K."/>
            <person name="James T.Y."/>
            <person name="O'Malley M.A."/>
            <person name="Stajich J.E."/>
            <person name="Spatafora J.W."/>
            <person name="Visel A."/>
            <person name="Grigoriev I.V."/>
        </authorList>
    </citation>
    <scope>NUCLEOTIDE SEQUENCE [LARGE SCALE GENOMIC DNA]</scope>
    <source>
        <strain evidence="3 4">62-1032</strain>
    </source>
</reference>
<dbReference type="EMBL" id="MCGR01000068">
    <property type="protein sequence ID" value="ORY63666.1"/>
    <property type="molecule type" value="Genomic_DNA"/>
</dbReference>
<feature type="transmembrane region" description="Helical" evidence="2">
    <location>
        <begin position="55"/>
        <end position="79"/>
    </location>
</feature>
<keyword evidence="2" id="KW-0472">Membrane</keyword>